<feature type="transmembrane region" description="Helical" evidence="1">
    <location>
        <begin position="34"/>
        <end position="55"/>
    </location>
</feature>
<accession>A0A974ZZM6</accession>
<keyword evidence="1" id="KW-1133">Transmembrane helix</keyword>
<evidence type="ECO:0000313" key="3">
    <source>
        <dbReference type="Proteomes" id="UP000662783"/>
    </source>
</evidence>
<keyword evidence="1" id="KW-0812">Transmembrane</keyword>
<name>A0A974ZZM6_9BACT</name>
<feature type="transmembrane region" description="Helical" evidence="1">
    <location>
        <begin position="152"/>
        <end position="171"/>
    </location>
</feature>
<keyword evidence="3" id="KW-1185">Reference proteome</keyword>
<dbReference type="InterPro" id="IPR025250">
    <property type="entry name" value="DUF4199"/>
</dbReference>
<protein>
    <submittedName>
        <fullName evidence="2">DUF4199 domain-containing protein</fullName>
    </submittedName>
</protein>
<dbReference type="Proteomes" id="UP000662783">
    <property type="component" value="Chromosome"/>
</dbReference>
<sequence length="180" mass="20564">MKPIVSTPLKYGLIGSVMAMIVIVFLYYTGKHPLLIPIFFDVRVILFALFIFFGIKEYKTQFNEGFLQFWQGMVIGIGIYVIIGLVTGIFVIAFSSIEPQFFADYIEGTIRGLELDKDQIVNQGKITLTEEQYNAQVQMLRESTPTVLGIDYFIKSTLLGFFITIIIAVFLRKSEKRFSK</sequence>
<dbReference type="EMBL" id="CP070608">
    <property type="protein sequence ID" value="QSE95906.1"/>
    <property type="molecule type" value="Genomic_DNA"/>
</dbReference>
<gene>
    <name evidence="2" type="ORF">JR347_09765</name>
</gene>
<keyword evidence="1" id="KW-0472">Membrane</keyword>
<dbReference type="KEGG" id="fuv:JR347_09765"/>
<evidence type="ECO:0000256" key="1">
    <source>
        <dbReference type="SAM" id="Phobius"/>
    </source>
</evidence>
<dbReference type="Pfam" id="PF13858">
    <property type="entry name" value="DUF4199"/>
    <property type="match status" value="1"/>
</dbReference>
<reference evidence="2" key="1">
    <citation type="submission" date="2021-02" db="EMBL/GenBank/DDBJ databases">
        <title>Fulvivirga sp. S481 isolated from sea water.</title>
        <authorList>
            <person name="Bae S.S."/>
            <person name="Baek K."/>
        </authorList>
    </citation>
    <scope>NUCLEOTIDE SEQUENCE</scope>
    <source>
        <strain evidence="2">S481</strain>
    </source>
</reference>
<proteinExistence type="predicted"/>
<feature type="transmembrane region" description="Helical" evidence="1">
    <location>
        <begin position="67"/>
        <end position="94"/>
    </location>
</feature>
<dbReference type="AlphaFoldDB" id="A0A974ZZM6"/>
<evidence type="ECO:0000313" key="2">
    <source>
        <dbReference type="EMBL" id="QSE95906.1"/>
    </source>
</evidence>
<feature type="transmembrane region" description="Helical" evidence="1">
    <location>
        <begin position="12"/>
        <end position="28"/>
    </location>
</feature>
<organism evidence="2 3">
    <name type="scientific">Fulvivirga lutea</name>
    <dbReference type="NCBI Taxonomy" id="2810512"/>
    <lineage>
        <taxon>Bacteria</taxon>
        <taxon>Pseudomonadati</taxon>
        <taxon>Bacteroidota</taxon>
        <taxon>Cytophagia</taxon>
        <taxon>Cytophagales</taxon>
        <taxon>Fulvivirgaceae</taxon>
        <taxon>Fulvivirga</taxon>
    </lineage>
</organism>
<dbReference type="RefSeq" id="WP_205720419.1">
    <property type="nucleotide sequence ID" value="NZ_CP070608.1"/>
</dbReference>